<dbReference type="GO" id="GO:0015833">
    <property type="term" value="P:peptide transport"/>
    <property type="evidence" value="ECO:0007669"/>
    <property type="project" value="TreeGrafter"/>
</dbReference>
<evidence type="ECO:0000259" key="2">
    <source>
        <dbReference type="Pfam" id="PF00496"/>
    </source>
</evidence>
<dbReference type="InterPro" id="IPR030678">
    <property type="entry name" value="Peptide/Ni-bd"/>
</dbReference>
<feature type="domain" description="Solute-binding protein family 5" evidence="2">
    <location>
        <begin position="81"/>
        <end position="422"/>
    </location>
</feature>
<dbReference type="EMBL" id="MBLM01000148">
    <property type="protein sequence ID" value="OHV30963.1"/>
    <property type="molecule type" value="Genomic_DNA"/>
</dbReference>
<dbReference type="Pfam" id="PF00496">
    <property type="entry name" value="SBP_bac_5"/>
    <property type="match status" value="1"/>
</dbReference>
<dbReference type="GO" id="GO:1904680">
    <property type="term" value="F:peptide transmembrane transporter activity"/>
    <property type="evidence" value="ECO:0007669"/>
    <property type="project" value="TreeGrafter"/>
</dbReference>
<organism evidence="3 4">
    <name type="scientific">Parafrankia colletiae</name>
    <dbReference type="NCBI Taxonomy" id="573497"/>
    <lineage>
        <taxon>Bacteria</taxon>
        <taxon>Bacillati</taxon>
        <taxon>Actinomycetota</taxon>
        <taxon>Actinomycetes</taxon>
        <taxon>Frankiales</taxon>
        <taxon>Frankiaceae</taxon>
        <taxon>Parafrankia</taxon>
    </lineage>
</organism>
<dbReference type="CDD" id="cd00995">
    <property type="entry name" value="PBP2_NikA_DppA_OppA_like"/>
    <property type="match status" value="1"/>
</dbReference>
<dbReference type="AlphaFoldDB" id="A0A1S1Q7W9"/>
<proteinExistence type="predicted"/>
<feature type="region of interest" description="Disordered" evidence="1">
    <location>
        <begin position="1"/>
        <end position="37"/>
    </location>
</feature>
<gene>
    <name evidence="3" type="ORF">CC117_27150</name>
</gene>
<dbReference type="Gene3D" id="3.40.190.10">
    <property type="entry name" value="Periplasmic binding protein-like II"/>
    <property type="match status" value="1"/>
</dbReference>
<dbReference type="GO" id="GO:0042597">
    <property type="term" value="C:periplasmic space"/>
    <property type="evidence" value="ECO:0007669"/>
    <property type="project" value="UniProtKB-ARBA"/>
</dbReference>
<dbReference type="PIRSF" id="PIRSF002741">
    <property type="entry name" value="MppA"/>
    <property type="match status" value="1"/>
</dbReference>
<protein>
    <recommendedName>
        <fullName evidence="2">Solute-binding protein family 5 domain-containing protein</fullName>
    </recommendedName>
</protein>
<dbReference type="SUPFAM" id="SSF53850">
    <property type="entry name" value="Periplasmic binding protein-like II"/>
    <property type="match status" value="1"/>
</dbReference>
<dbReference type="InterPro" id="IPR000914">
    <property type="entry name" value="SBP_5_dom"/>
</dbReference>
<evidence type="ECO:0000313" key="4">
    <source>
        <dbReference type="Proteomes" id="UP000179627"/>
    </source>
</evidence>
<evidence type="ECO:0000256" key="1">
    <source>
        <dbReference type="SAM" id="MobiDB-lite"/>
    </source>
</evidence>
<dbReference type="Gene3D" id="3.10.105.10">
    <property type="entry name" value="Dipeptide-binding Protein, Domain 3"/>
    <property type="match status" value="1"/>
</dbReference>
<reference evidence="4" key="1">
    <citation type="submission" date="2016-07" db="EMBL/GenBank/DDBJ databases">
        <title>Sequence Frankia sp. strain CcI1.17.</title>
        <authorList>
            <person name="Ghodhbane-Gtari F."/>
            <person name="Swanson E."/>
            <person name="Gueddou A."/>
            <person name="Morris K."/>
            <person name="Hezbri K."/>
            <person name="Ktari A."/>
            <person name="Nouioui I."/>
            <person name="Abebe-Akele F."/>
            <person name="Simpson S."/>
            <person name="Thomas K."/>
            <person name="Gtari M."/>
            <person name="Tisa L.S."/>
            <person name="Hurst S."/>
        </authorList>
    </citation>
    <scope>NUCLEOTIDE SEQUENCE [LARGE SCALE GENOMIC DNA]</scope>
    <source>
        <strain evidence="4">Cc1.17</strain>
    </source>
</reference>
<sequence>MSVPALAACGNGSDTPGGEPAAASADTGAPQSGGSITFGVANETSGLDPTVSAAVGAAGASELAAIYDVVLRYDPEKKTYENGTAQELTHNADYTEWTLRLKPGITFSDGTAYDADAVRQSIERHRAPKSRSLARDYVQMIDQMTVVDPLTLRFSLVSAWTGFPYLLTTQAGFITSPTAVQKLGEKLNTNPAGAGAGPFVLDSYTPKDSIVLTRNPNYWDGPVYLESLKFVHFQGGALTYEAFRSGQIQAGFLREAAASHDAGEAEEPGYVATLGAGDLLAINSAEGHPGHDRRVRQALAAAIDPKVLSTRVYDGKAVPSSSPFPGGFPWGPGVPGTTYDLAKATSLVAAAKADGWDGRIELLASSAPLAVKWALTVEALLEQAGFQVDVRQVDPSALTTAIFVNREFDIAQSAFGIPSSDGAFVQLQENIGHDDNRFGFHDDAFSAALAEVQVAETDAERTAAYRKLATAWNDSVPGVATASINSRVIWVSNLHDVRPTSQVAVLFGKAWLSR</sequence>
<dbReference type="GO" id="GO:0043190">
    <property type="term" value="C:ATP-binding cassette (ABC) transporter complex"/>
    <property type="evidence" value="ECO:0007669"/>
    <property type="project" value="InterPro"/>
</dbReference>
<dbReference type="PANTHER" id="PTHR30290">
    <property type="entry name" value="PERIPLASMIC BINDING COMPONENT OF ABC TRANSPORTER"/>
    <property type="match status" value="1"/>
</dbReference>
<dbReference type="InterPro" id="IPR039424">
    <property type="entry name" value="SBP_5"/>
</dbReference>
<evidence type="ECO:0000313" key="3">
    <source>
        <dbReference type="EMBL" id="OHV30963.1"/>
    </source>
</evidence>
<dbReference type="Proteomes" id="UP000179627">
    <property type="component" value="Unassembled WGS sequence"/>
</dbReference>
<accession>A0A1S1Q7W9</accession>
<keyword evidence="4" id="KW-1185">Reference proteome</keyword>
<name>A0A1S1Q7W9_9ACTN</name>
<comment type="caution">
    <text evidence="3">The sequence shown here is derived from an EMBL/GenBank/DDBJ whole genome shotgun (WGS) entry which is preliminary data.</text>
</comment>